<organism evidence="1 2">
    <name type="scientific">Hyaloscypha variabilis (strain UAMH 11265 / GT02V1 / F)</name>
    <name type="common">Meliniomyces variabilis</name>
    <dbReference type="NCBI Taxonomy" id="1149755"/>
    <lineage>
        <taxon>Eukaryota</taxon>
        <taxon>Fungi</taxon>
        <taxon>Dikarya</taxon>
        <taxon>Ascomycota</taxon>
        <taxon>Pezizomycotina</taxon>
        <taxon>Leotiomycetes</taxon>
        <taxon>Helotiales</taxon>
        <taxon>Hyaloscyphaceae</taxon>
        <taxon>Hyaloscypha</taxon>
        <taxon>Hyaloscypha variabilis</taxon>
    </lineage>
</organism>
<protein>
    <recommendedName>
        <fullName evidence="3">N-acetyltransferase domain-containing protein</fullName>
    </recommendedName>
</protein>
<evidence type="ECO:0000313" key="1">
    <source>
        <dbReference type="EMBL" id="PMD40343.1"/>
    </source>
</evidence>
<dbReference type="EMBL" id="KZ613945">
    <property type="protein sequence ID" value="PMD40343.1"/>
    <property type="molecule type" value="Genomic_DNA"/>
</dbReference>
<dbReference type="SUPFAM" id="SSF55729">
    <property type="entry name" value="Acyl-CoA N-acyltransferases (Nat)"/>
    <property type="match status" value="1"/>
</dbReference>
<evidence type="ECO:0008006" key="3">
    <source>
        <dbReference type="Google" id="ProtNLM"/>
    </source>
</evidence>
<dbReference type="Proteomes" id="UP000235786">
    <property type="component" value="Unassembled WGS sequence"/>
</dbReference>
<name>A0A2J6RPA6_HYAVF</name>
<dbReference type="OrthoDB" id="2326446at2759"/>
<accession>A0A2J6RPA6</accession>
<reference evidence="1 2" key="1">
    <citation type="submission" date="2016-04" db="EMBL/GenBank/DDBJ databases">
        <title>A degradative enzymes factory behind the ericoid mycorrhizal symbiosis.</title>
        <authorList>
            <consortium name="DOE Joint Genome Institute"/>
            <person name="Martino E."/>
            <person name="Morin E."/>
            <person name="Grelet G."/>
            <person name="Kuo A."/>
            <person name="Kohler A."/>
            <person name="Daghino S."/>
            <person name="Barry K."/>
            <person name="Choi C."/>
            <person name="Cichocki N."/>
            <person name="Clum A."/>
            <person name="Copeland A."/>
            <person name="Hainaut M."/>
            <person name="Haridas S."/>
            <person name="Labutti K."/>
            <person name="Lindquist E."/>
            <person name="Lipzen A."/>
            <person name="Khouja H.-R."/>
            <person name="Murat C."/>
            <person name="Ohm R."/>
            <person name="Olson A."/>
            <person name="Spatafora J."/>
            <person name="Veneault-Fourrey C."/>
            <person name="Henrissat B."/>
            <person name="Grigoriev I."/>
            <person name="Martin F."/>
            <person name="Perotto S."/>
        </authorList>
    </citation>
    <scope>NUCLEOTIDE SEQUENCE [LARGE SCALE GENOMIC DNA]</scope>
    <source>
        <strain evidence="1 2">F</strain>
    </source>
</reference>
<dbReference type="AlphaFoldDB" id="A0A2J6RPA6"/>
<keyword evidence="2" id="KW-1185">Reference proteome</keyword>
<proteinExistence type="predicted"/>
<dbReference type="STRING" id="1149755.A0A2J6RPA6"/>
<gene>
    <name evidence="1" type="ORF">L207DRAFT_582553</name>
</gene>
<dbReference type="InterPro" id="IPR016181">
    <property type="entry name" value="Acyl_CoA_acyltransferase"/>
</dbReference>
<evidence type="ECO:0000313" key="2">
    <source>
        <dbReference type="Proteomes" id="UP000235786"/>
    </source>
</evidence>
<sequence>MSPKNFIEVIPWDPKSASHVERLRQQRMVCGWGVENVDNWRDQQLAQQKLLLWLENDLLFDTAPIIFARQRSNTFIPIGHVSLDFMPTAIIDPSKGQFGATSLYISPALRGLEFARQAVETTRSVGRHYGRFVVAEAPVRESDEAVERYEKFGDGRPRFSIADWYESMGWRRLKEDKRVVTEIDSEGRIWNVELVSLEWDLWGDGIAEKSRF</sequence>